<dbReference type="Proteomes" id="UP000092931">
    <property type="component" value="Chromosome"/>
</dbReference>
<keyword evidence="3 7" id="KW-0028">Amino-acid biosynthesis</keyword>
<dbReference type="SUPFAM" id="SSF55205">
    <property type="entry name" value="EPT/RTPC-like"/>
    <property type="match status" value="1"/>
</dbReference>
<feature type="binding site" evidence="7">
    <location>
        <position position="22"/>
    </location>
    <ligand>
        <name>3-phosphoshikimate</name>
        <dbReference type="ChEBI" id="CHEBI:145989"/>
    </ligand>
</feature>
<evidence type="ECO:0000256" key="1">
    <source>
        <dbReference type="ARBA" id="ARBA00004811"/>
    </source>
</evidence>
<gene>
    <name evidence="7" type="primary">aroA</name>
    <name evidence="9" type="ORF">CSTERLE_06150</name>
</gene>
<dbReference type="InterPro" id="IPR036968">
    <property type="entry name" value="Enolpyruvate_Tfrase_sf"/>
</dbReference>
<dbReference type="PIRSF" id="PIRSF000505">
    <property type="entry name" value="EPSPS"/>
    <property type="match status" value="1"/>
</dbReference>
<feature type="binding site" evidence="7">
    <location>
        <position position="342"/>
    </location>
    <ligand>
        <name>phosphoenolpyruvate</name>
        <dbReference type="ChEBI" id="CHEBI:58702"/>
    </ligand>
</feature>
<feature type="binding site" evidence="7">
    <location>
        <position position="311"/>
    </location>
    <ligand>
        <name>3-phosphoshikimate</name>
        <dbReference type="ChEBI" id="CHEBI:145989"/>
    </ligand>
</feature>
<dbReference type="PANTHER" id="PTHR21090:SF5">
    <property type="entry name" value="PENTAFUNCTIONAL AROM POLYPEPTIDE"/>
    <property type="match status" value="1"/>
</dbReference>
<dbReference type="InterPro" id="IPR023193">
    <property type="entry name" value="EPSP_synthase_CS"/>
</dbReference>
<comment type="subcellular location">
    <subcellularLocation>
        <location evidence="7">Cytoplasm</location>
    </subcellularLocation>
</comment>
<dbReference type="InterPro" id="IPR013792">
    <property type="entry name" value="RNA3'P_cycl/enolpyr_Trfase_a/b"/>
</dbReference>
<evidence type="ECO:0000256" key="2">
    <source>
        <dbReference type="ARBA" id="ARBA00009948"/>
    </source>
</evidence>
<dbReference type="Gene3D" id="3.65.10.10">
    <property type="entry name" value="Enolpyruvate transferase domain"/>
    <property type="match status" value="2"/>
</dbReference>
<evidence type="ECO:0000256" key="5">
    <source>
        <dbReference type="ARBA" id="ARBA00023141"/>
    </source>
</evidence>
<feature type="binding site" evidence="7">
    <location>
        <position position="410"/>
    </location>
    <ligand>
        <name>phosphoenolpyruvate</name>
        <dbReference type="ChEBI" id="CHEBI:58702"/>
    </ligand>
</feature>
<keyword evidence="5 7" id="KW-0057">Aromatic amino acid biosynthesis</keyword>
<feature type="binding site" evidence="7">
    <location>
        <position position="21"/>
    </location>
    <ligand>
        <name>3-phosphoshikimate</name>
        <dbReference type="ChEBI" id="CHEBI:145989"/>
    </ligand>
</feature>
<dbReference type="Pfam" id="PF00275">
    <property type="entry name" value="EPSP_synthase"/>
    <property type="match status" value="1"/>
</dbReference>
<dbReference type="HAMAP" id="MF_00210">
    <property type="entry name" value="EPSP_synth"/>
    <property type="match status" value="1"/>
</dbReference>
<evidence type="ECO:0000256" key="4">
    <source>
        <dbReference type="ARBA" id="ARBA00022679"/>
    </source>
</evidence>
<keyword evidence="7" id="KW-0963">Cytoplasm</keyword>
<dbReference type="PROSITE" id="PS00885">
    <property type="entry name" value="EPSP_SYNTHASE_2"/>
    <property type="match status" value="1"/>
</dbReference>
<feature type="binding site" evidence="7">
    <location>
        <position position="169"/>
    </location>
    <ligand>
        <name>3-phosphoshikimate</name>
        <dbReference type="ChEBI" id="CHEBI:145989"/>
    </ligand>
</feature>
<dbReference type="AlphaFoldDB" id="A0A1B1YKA3"/>
<comment type="caution">
    <text evidence="7">Lacks conserved residue(s) required for the propagation of feature annotation.</text>
</comment>
<feature type="binding site" evidence="7">
    <location>
        <position position="338"/>
    </location>
    <ligand>
        <name>3-phosphoshikimate</name>
        <dbReference type="ChEBI" id="CHEBI:145989"/>
    </ligand>
</feature>
<accession>A0A1B1YKA3</accession>
<reference evidence="9 10" key="1">
    <citation type="submission" date="2016-02" db="EMBL/GenBank/DDBJ databases">
        <title>Comparison of Clostridium stercorarium subspecies using comparative genomics and transcriptomics.</title>
        <authorList>
            <person name="Schellenberg J."/>
            <person name="Thallinger G."/>
            <person name="Levin D.B."/>
            <person name="Zhang X."/>
            <person name="Alvare G."/>
            <person name="Fristensky B."/>
            <person name="Sparling R."/>
        </authorList>
    </citation>
    <scope>NUCLEOTIDE SEQUENCE [LARGE SCALE GENOMIC DNA]</scope>
    <source>
        <strain evidence="9 10">DSM 9219</strain>
    </source>
</reference>
<comment type="function">
    <text evidence="7">Catalyzes the transfer of the enolpyruvyl moiety of phosphoenolpyruvate (PEP) to the 5-hydroxyl of shikimate-3-phosphate (S3P) to produce enolpyruvyl shikimate-3-phosphate and inorganic phosphate.</text>
</comment>
<feature type="binding site" evidence="7">
    <location>
        <position position="196"/>
    </location>
    <ligand>
        <name>3-phosphoshikimate</name>
        <dbReference type="ChEBI" id="CHEBI:145989"/>
    </ligand>
</feature>
<dbReference type="EMBL" id="CP014673">
    <property type="protein sequence ID" value="ANX01183.1"/>
    <property type="molecule type" value="Genomic_DNA"/>
</dbReference>
<feature type="binding site" evidence="7">
    <location>
        <position position="125"/>
    </location>
    <ligand>
        <name>phosphoenolpyruvate</name>
        <dbReference type="ChEBI" id="CHEBI:58702"/>
    </ligand>
</feature>
<dbReference type="EC" id="2.5.1.19" evidence="7"/>
<evidence type="ECO:0000259" key="8">
    <source>
        <dbReference type="Pfam" id="PF00275"/>
    </source>
</evidence>
<comment type="catalytic activity">
    <reaction evidence="6">
        <text>3-phosphoshikimate + phosphoenolpyruvate = 5-O-(1-carboxyvinyl)-3-phosphoshikimate + phosphate</text>
        <dbReference type="Rhea" id="RHEA:21256"/>
        <dbReference type="ChEBI" id="CHEBI:43474"/>
        <dbReference type="ChEBI" id="CHEBI:57701"/>
        <dbReference type="ChEBI" id="CHEBI:58702"/>
        <dbReference type="ChEBI" id="CHEBI:145989"/>
        <dbReference type="EC" id="2.5.1.19"/>
    </reaction>
    <physiologicalReaction direction="left-to-right" evidence="6">
        <dbReference type="Rhea" id="RHEA:21257"/>
    </physiologicalReaction>
</comment>
<evidence type="ECO:0000313" key="9">
    <source>
        <dbReference type="EMBL" id="ANX01183.1"/>
    </source>
</evidence>
<dbReference type="InterPro" id="IPR006264">
    <property type="entry name" value="EPSP_synthase"/>
</dbReference>
<dbReference type="GO" id="GO:0005737">
    <property type="term" value="C:cytoplasm"/>
    <property type="evidence" value="ECO:0007669"/>
    <property type="project" value="UniProtKB-SubCell"/>
</dbReference>
<keyword evidence="4 7" id="KW-0808">Transferase</keyword>
<feature type="binding site" evidence="7">
    <location>
        <position position="168"/>
    </location>
    <ligand>
        <name>3-phosphoshikimate</name>
        <dbReference type="ChEBI" id="CHEBI:145989"/>
    </ligand>
</feature>
<dbReference type="GO" id="GO:0009423">
    <property type="term" value="P:chorismate biosynthetic process"/>
    <property type="evidence" value="ECO:0007669"/>
    <property type="project" value="UniProtKB-UniRule"/>
</dbReference>
<feature type="domain" description="Enolpyruvate transferase" evidence="8">
    <location>
        <begin position="7"/>
        <end position="417"/>
    </location>
</feature>
<feature type="binding site" evidence="7">
    <location>
        <position position="26"/>
    </location>
    <ligand>
        <name>3-phosphoshikimate</name>
        <dbReference type="ChEBI" id="CHEBI:145989"/>
    </ligand>
</feature>
<name>A0A1B1YKA3_THEST</name>
<dbReference type="InterPro" id="IPR001986">
    <property type="entry name" value="Enolpyruvate_Tfrase_dom"/>
</dbReference>
<dbReference type="PANTHER" id="PTHR21090">
    <property type="entry name" value="AROM/DEHYDROQUINATE SYNTHASE"/>
    <property type="match status" value="1"/>
</dbReference>
<feature type="binding site" evidence="7">
    <location>
        <position position="384"/>
    </location>
    <ligand>
        <name>phosphoenolpyruvate</name>
        <dbReference type="ChEBI" id="CHEBI:58702"/>
    </ligand>
</feature>
<comment type="subunit">
    <text evidence="7">Monomer.</text>
</comment>
<dbReference type="GO" id="GO:0009073">
    <property type="term" value="P:aromatic amino acid family biosynthetic process"/>
    <property type="evidence" value="ECO:0007669"/>
    <property type="project" value="UniProtKB-KW"/>
</dbReference>
<protein>
    <recommendedName>
        <fullName evidence="7">3-phosphoshikimate 1-carboxyvinyltransferase</fullName>
        <ecNumber evidence="7">2.5.1.19</ecNumber>
    </recommendedName>
    <alternativeName>
        <fullName evidence="7">5-enolpyruvylshikimate-3-phosphate synthase</fullName>
        <shortName evidence="7">EPSP synthase</shortName>
        <shortName evidence="7">EPSPS</shortName>
    </alternativeName>
</protein>
<dbReference type="GO" id="GO:0003866">
    <property type="term" value="F:3-phosphoshikimate 1-carboxyvinyltransferase activity"/>
    <property type="evidence" value="ECO:0007669"/>
    <property type="project" value="UniProtKB-UniRule"/>
</dbReference>
<feature type="binding site" evidence="7">
    <location>
        <position position="21"/>
    </location>
    <ligand>
        <name>phosphoenolpyruvate</name>
        <dbReference type="ChEBI" id="CHEBI:58702"/>
    </ligand>
</feature>
<evidence type="ECO:0000256" key="3">
    <source>
        <dbReference type="ARBA" id="ARBA00022605"/>
    </source>
</evidence>
<comment type="pathway">
    <text evidence="1 7">Metabolic intermediate biosynthesis; chorismate biosynthesis; chorismate from D-erythrose 4-phosphate and phosphoenolpyruvate: step 6/7.</text>
</comment>
<dbReference type="UniPathway" id="UPA00053">
    <property type="reaction ID" value="UER00089"/>
</dbReference>
<evidence type="ECO:0000313" key="10">
    <source>
        <dbReference type="Proteomes" id="UP000092931"/>
    </source>
</evidence>
<dbReference type="RefSeq" id="WP_065820724.1">
    <property type="nucleotide sequence ID" value="NZ_CP014673.1"/>
</dbReference>
<feature type="binding site" evidence="7">
    <location>
        <position position="97"/>
    </location>
    <ligand>
        <name>phosphoenolpyruvate</name>
        <dbReference type="ChEBI" id="CHEBI:58702"/>
    </ligand>
</feature>
<proteinExistence type="inferred from homology"/>
<feature type="active site" description="Proton acceptor" evidence="7">
    <location>
        <position position="311"/>
    </location>
</feature>
<comment type="similarity">
    <text evidence="2 7">Belongs to the EPSP synthase family.</text>
</comment>
<dbReference type="GO" id="GO:0008652">
    <property type="term" value="P:amino acid biosynthetic process"/>
    <property type="evidence" value="ECO:0007669"/>
    <property type="project" value="UniProtKB-KW"/>
</dbReference>
<organism evidence="9 10">
    <name type="scientific">Thermoclostridium stercorarium subsp. leptospartum DSM 9219</name>
    <dbReference type="NCBI Taxonomy" id="1346611"/>
    <lineage>
        <taxon>Bacteria</taxon>
        <taxon>Bacillati</taxon>
        <taxon>Bacillota</taxon>
        <taxon>Clostridia</taxon>
        <taxon>Eubacteriales</taxon>
        <taxon>Oscillospiraceae</taxon>
        <taxon>Thermoclostridium</taxon>
    </lineage>
</organism>
<evidence type="ECO:0000256" key="7">
    <source>
        <dbReference type="HAMAP-Rule" id="MF_00210"/>
    </source>
</evidence>
<evidence type="ECO:0000256" key="6">
    <source>
        <dbReference type="ARBA" id="ARBA00044633"/>
    </source>
</evidence>
<dbReference type="CDD" id="cd01556">
    <property type="entry name" value="EPSP_synthase"/>
    <property type="match status" value="1"/>
</dbReference>
<dbReference type="NCBIfam" id="TIGR01356">
    <property type="entry name" value="aroA"/>
    <property type="match status" value="1"/>
</dbReference>
<sequence length="432" mass="47014">MKCLEIKPSKLAGEVNIPPSKSMAHRAIICAFLADGKSEIDNVELSEDIMSTCHAVMSLGGRIDFLESSVPNRKKLVVYGNGTVTVKNGKINCGESGTTARFIMPVSRLTEDTVTIDGKGKLVSRPFSVFFPVFDASDISFEVTDGKLPMTLKGKLKPGNYSVRGDVSSQFISGMLLALPLLSGDSTIQITTKLESEAYIDMTVYMQKLFGVEVYFDKEENKLIIPGKQKYMPRNYYVEGDWSQAAFWLAAGVMSGPVSVSGLNRNSLQGDKVIENIIKSMGGKVYWENNRLVAEKSNLKGISVDISQCPDLAPILAVLGSVGEGKTEILNGSRLRLKESDRIKAIVTEMGKLGADISEEGDNIIINGKKILSGGNASSWNDHRIVMSVAIAAVLCKNNVIIEGFSAVNKSYPSFWEHYKILGGNIVEQYLG</sequence>
<feature type="binding site" evidence="7">
    <location>
        <position position="170"/>
    </location>
    <ligand>
        <name>3-phosphoshikimate</name>
        <dbReference type="ChEBI" id="CHEBI:145989"/>
    </ligand>
</feature>
<feature type="binding site" evidence="7">
    <location>
        <position position="170"/>
    </location>
    <ligand>
        <name>phosphoenolpyruvate</name>
        <dbReference type="ChEBI" id="CHEBI:58702"/>
    </ligand>
</feature>